<organism evidence="2 3">
    <name type="scientific">Henosepilachna vigintioctopunctata</name>
    <dbReference type="NCBI Taxonomy" id="420089"/>
    <lineage>
        <taxon>Eukaryota</taxon>
        <taxon>Metazoa</taxon>
        <taxon>Ecdysozoa</taxon>
        <taxon>Arthropoda</taxon>
        <taxon>Hexapoda</taxon>
        <taxon>Insecta</taxon>
        <taxon>Pterygota</taxon>
        <taxon>Neoptera</taxon>
        <taxon>Endopterygota</taxon>
        <taxon>Coleoptera</taxon>
        <taxon>Polyphaga</taxon>
        <taxon>Cucujiformia</taxon>
        <taxon>Coccinelloidea</taxon>
        <taxon>Coccinellidae</taxon>
        <taxon>Epilachninae</taxon>
        <taxon>Epilachnini</taxon>
        <taxon>Henosepilachna</taxon>
    </lineage>
</organism>
<reference evidence="2 3" key="1">
    <citation type="submission" date="2023-03" db="EMBL/GenBank/DDBJ databases">
        <title>Genome insight into feeding habits of ladybird beetles.</title>
        <authorList>
            <person name="Li H.-S."/>
            <person name="Huang Y.-H."/>
            <person name="Pang H."/>
        </authorList>
    </citation>
    <scope>NUCLEOTIDE SEQUENCE [LARGE SCALE GENOMIC DNA]</scope>
    <source>
        <strain evidence="2">SYSU_2023b</strain>
        <tissue evidence="2">Whole body</tissue>
    </source>
</reference>
<dbReference type="Proteomes" id="UP001431783">
    <property type="component" value="Unassembled WGS sequence"/>
</dbReference>
<proteinExistence type="predicted"/>
<sequence>MVERQPATDDFQRPSKAAVTTNLIKRISRVIVLIRAIPKEKKRLNISGIHLPITPVLLFYSMSGATKTPLRFALSGYMAGLKTRFPVKHIANPHSLRRGASQKELSNQETRRRSTSALRFVPILPYGNRTEAKLKCRNNYPQSG</sequence>
<dbReference type="AlphaFoldDB" id="A0AAW1V996"/>
<dbReference type="EMBL" id="JARQZJ010000124">
    <property type="protein sequence ID" value="KAK9889993.1"/>
    <property type="molecule type" value="Genomic_DNA"/>
</dbReference>
<accession>A0AAW1V996</accession>
<evidence type="ECO:0000313" key="3">
    <source>
        <dbReference type="Proteomes" id="UP001431783"/>
    </source>
</evidence>
<evidence type="ECO:0000313" key="2">
    <source>
        <dbReference type="EMBL" id="KAK9889993.1"/>
    </source>
</evidence>
<gene>
    <name evidence="2" type="ORF">WA026_008805</name>
</gene>
<comment type="caution">
    <text evidence="2">The sequence shown here is derived from an EMBL/GenBank/DDBJ whole genome shotgun (WGS) entry which is preliminary data.</text>
</comment>
<keyword evidence="3" id="KW-1185">Reference proteome</keyword>
<evidence type="ECO:0000256" key="1">
    <source>
        <dbReference type="SAM" id="MobiDB-lite"/>
    </source>
</evidence>
<feature type="region of interest" description="Disordered" evidence="1">
    <location>
        <begin position="92"/>
        <end position="114"/>
    </location>
</feature>
<protein>
    <submittedName>
        <fullName evidence="2">Uncharacterized protein</fullName>
    </submittedName>
</protein>
<name>A0AAW1V996_9CUCU</name>